<gene>
    <name evidence="9" type="ORF">H8B19_07520</name>
</gene>
<dbReference type="Pfam" id="PF02687">
    <property type="entry name" value="FtsX"/>
    <property type="match status" value="2"/>
</dbReference>
<feature type="transmembrane region" description="Helical" evidence="6">
    <location>
        <begin position="757"/>
        <end position="778"/>
    </location>
</feature>
<accession>A0A8J6ITT6</accession>
<keyword evidence="4 6" id="KW-1133">Transmembrane helix</keyword>
<evidence type="ECO:0000256" key="6">
    <source>
        <dbReference type="SAM" id="Phobius"/>
    </source>
</evidence>
<evidence type="ECO:0000256" key="3">
    <source>
        <dbReference type="ARBA" id="ARBA00022692"/>
    </source>
</evidence>
<evidence type="ECO:0000256" key="4">
    <source>
        <dbReference type="ARBA" id="ARBA00022989"/>
    </source>
</evidence>
<feature type="domain" description="ABC3 transporter permease C-terminal" evidence="7">
    <location>
        <begin position="296"/>
        <end position="407"/>
    </location>
</feature>
<dbReference type="RefSeq" id="WP_186506197.1">
    <property type="nucleotide sequence ID" value="NZ_JACNEP010000005.1"/>
</dbReference>
<dbReference type="PANTHER" id="PTHR30572">
    <property type="entry name" value="MEMBRANE COMPONENT OF TRANSPORTER-RELATED"/>
    <property type="match status" value="1"/>
</dbReference>
<reference evidence="9" key="2">
    <citation type="submission" date="2020-08" db="EMBL/GenBank/DDBJ databases">
        <authorList>
            <person name="Lai Q."/>
        </authorList>
    </citation>
    <scope>NUCLEOTIDE SEQUENCE</scope>
    <source>
        <strain evidence="9">S27-2</strain>
    </source>
</reference>
<dbReference type="Proteomes" id="UP000601768">
    <property type="component" value="Unassembled WGS sequence"/>
</dbReference>
<feature type="domain" description="MacB-like periplasmic core" evidence="8">
    <location>
        <begin position="29"/>
        <end position="250"/>
    </location>
</feature>
<dbReference type="GO" id="GO:0005886">
    <property type="term" value="C:plasma membrane"/>
    <property type="evidence" value="ECO:0007669"/>
    <property type="project" value="UniProtKB-SubCell"/>
</dbReference>
<dbReference type="GO" id="GO:0022857">
    <property type="term" value="F:transmembrane transporter activity"/>
    <property type="evidence" value="ECO:0007669"/>
    <property type="project" value="TreeGrafter"/>
</dbReference>
<dbReference type="PANTHER" id="PTHR30572:SF18">
    <property type="entry name" value="ABC-TYPE MACROLIDE FAMILY EXPORT SYSTEM PERMEASE COMPONENT 2"/>
    <property type="match status" value="1"/>
</dbReference>
<dbReference type="AlphaFoldDB" id="A0A8J6ITT6"/>
<evidence type="ECO:0000313" key="9">
    <source>
        <dbReference type="EMBL" id="MBC3765720.1"/>
    </source>
</evidence>
<dbReference type="InterPro" id="IPR050250">
    <property type="entry name" value="Macrolide_Exporter_MacB"/>
</dbReference>
<feature type="transmembrane region" description="Helical" evidence="6">
    <location>
        <begin position="673"/>
        <end position="695"/>
    </location>
</feature>
<evidence type="ECO:0000256" key="2">
    <source>
        <dbReference type="ARBA" id="ARBA00022475"/>
    </source>
</evidence>
<keyword evidence="2" id="KW-1003">Cell membrane</keyword>
<evidence type="ECO:0000259" key="8">
    <source>
        <dbReference type="Pfam" id="PF12704"/>
    </source>
</evidence>
<protein>
    <submittedName>
        <fullName evidence="9">ABC transporter permease</fullName>
    </submittedName>
</protein>
<dbReference type="Pfam" id="PF12704">
    <property type="entry name" value="MacB_PCD"/>
    <property type="match status" value="2"/>
</dbReference>
<evidence type="ECO:0000313" key="10">
    <source>
        <dbReference type="Proteomes" id="UP000601768"/>
    </source>
</evidence>
<keyword evidence="5 6" id="KW-0472">Membrane</keyword>
<keyword evidence="10" id="KW-1185">Reference proteome</keyword>
<feature type="transmembrane region" description="Helical" evidence="6">
    <location>
        <begin position="435"/>
        <end position="454"/>
    </location>
</feature>
<feature type="domain" description="ABC3 transporter permease C-terminal" evidence="7">
    <location>
        <begin position="675"/>
        <end position="778"/>
    </location>
</feature>
<evidence type="ECO:0000259" key="7">
    <source>
        <dbReference type="Pfam" id="PF02687"/>
    </source>
</evidence>
<dbReference type="InterPro" id="IPR003838">
    <property type="entry name" value="ABC3_permease_C"/>
</dbReference>
<proteinExistence type="predicted"/>
<name>A0A8J6ITT6_9ALTE</name>
<feature type="transmembrane region" description="Helical" evidence="6">
    <location>
        <begin position="343"/>
        <end position="364"/>
    </location>
</feature>
<feature type="transmembrane region" description="Helical" evidence="6">
    <location>
        <begin position="384"/>
        <end position="404"/>
    </location>
</feature>
<reference evidence="9" key="1">
    <citation type="journal article" date="2018" name="Int. J. Syst. Evol. Microbiol.">
        <title>Neptunicella marina gen. nov., sp. nov., isolated from surface seawater.</title>
        <authorList>
            <person name="Liu X."/>
            <person name="Lai Q."/>
            <person name="Du Y."/>
            <person name="Zhang X."/>
            <person name="Liu Z."/>
            <person name="Sun F."/>
            <person name="Shao Z."/>
        </authorList>
    </citation>
    <scope>NUCLEOTIDE SEQUENCE</scope>
    <source>
        <strain evidence="9">S27-2</strain>
    </source>
</reference>
<feature type="domain" description="MacB-like periplasmic core" evidence="8">
    <location>
        <begin position="486"/>
        <end position="634"/>
    </location>
</feature>
<dbReference type="InterPro" id="IPR025857">
    <property type="entry name" value="MacB_PCD"/>
</dbReference>
<feature type="transmembrane region" description="Helical" evidence="6">
    <location>
        <begin position="288"/>
        <end position="312"/>
    </location>
</feature>
<evidence type="ECO:0000256" key="1">
    <source>
        <dbReference type="ARBA" id="ARBA00004651"/>
    </source>
</evidence>
<organism evidence="9 10">
    <name type="scientific">Neptunicella marina</name>
    <dbReference type="NCBI Taxonomy" id="2125989"/>
    <lineage>
        <taxon>Bacteria</taxon>
        <taxon>Pseudomonadati</taxon>
        <taxon>Pseudomonadota</taxon>
        <taxon>Gammaproteobacteria</taxon>
        <taxon>Alteromonadales</taxon>
        <taxon>Alteromonadaceae</taxon>
        <taxon>Neptunicella</taxon>
    </lineage>
</organism>
<evidence type="ECO:0000256" key="5">
    <source>
        <dbReference type="ARBA" id="ARBA00023136"/>
    </source>
</evidence>
<comment type="subcellular location">
    <subcellularLocation>
        <location evidence="1">Cell membrane</location>
        <topology evidence="1">Multi-pass membrane protein</topology>
    </subcellularLocation>
</comment>
<feature type="transmembrane region" description="Helical" evidence="6">
    <location>
        <begin position="21"/>
        <end position="47"/>
    </location>
</feature>
<keyword evidence="3 6" id="KW-0812">Transmembrane</keyword>
<feature type="transmembrane region" description="Helical" evidence="6">
    <location>
        <begin position="727"/>
        <end position="745"/>
    </location>
</feature>
<dbReference type="EMBL" id="JACNEP010000005">
    <property type="protein sequence ID" value="MBC3765720.1"/>
    <property type="molecule type" value="Genomic_DNA"/>
</dbReference>
<comment type="caution">
    <text evidence="9">The sequence shown here is derived from an EMBL/GenBank/DDBJ whole genome shotgun (WGS) entry which is preliminary data.</text>
</comment>
<sequence>MDLVLYRLFQTWQSLRTKPGLIFSVVVSMGLTLGALLAVSALAYVIFIKTLPFPDAERLYLVEHQLINEKQQIDGRAFTYPNLEYLYKQQQVFDKSASFYVDAGIIMSLPKRPMAEISYVTPEYFQLLNPAVALGRLISDNEGVDQYKPVAVISYRLWQQQYGGSEDVLSQSLNINDQSFQIIGVLAKLAPGLAIAGYNQQSDVYAPWDFNTVDARSRKRWGNDDGGLMMLGLLKTSITPEQANQQLTQLMNNNWQQQVSHIDFFKEWSVAAQLQPLKDYLLGDSQQAALLLFLGSIGLAIIALANLTNLLLSRTAERQHPLAISAALGASIKHIRTNVFTEIMLLMTMAMTVAQGVMLLLIALMQQYLTDYLPYLQQLHISGLSLLFSALLLVVISVVLTLICSRTIDYQALNNQLRGSGKGTGVAVKASTRHWLISSQIAIACLLLMSNSLLTTQSLNLLNQPLGYQTDNIKALVTSVPEGEGDLALLKQRLAQHPQVERLSQSMRPDIFPTLALSNQADNARFSVLAKPVDEAYFSLLEQPLLQGAMFTAQDNQQRNSVIVVNQAFADRIKTYGEVIGYTFDNGARIVGIVANTVIAGSTAQEPAFYYPAGPRRNMFLIKFHQGASLSQAAVQAIMTDVQPQLSVFSYQSLDYYNNQGWKTAMITAVSSVGISLLTALLTGVGIYGVLSYICRMRRTELGTRLAIGAKPLRLVQLMMATTRRDFLLGASCAVMALVILMWMFDGYQNIQLVSELLPIIALSLLFVGGLLVIAAYLPLRIWLKQPIAHLLKGE</sequence>